<proteinExistence type="predicted"/>
<name>A0A6G1JUP1_9PLEO</name>
<organism evidence="1 2">
    <name type="scientific">Pleomassaria siparia CBS 279.74</name>
    <dbReference type="NCBI Taxonomy" id="1314801"/>
    <lineage>
        <taxon>Eukaryota</taxon>
        <taxon>Fungi</taxon>
        <taxon>Dikarya</taxon>
        <taxon>Ascomycota</taxon>
        <taxon>Pezizomycotina</taxon>
        <taxon>Dothideomycetes</taxon>
        <taxon>Pleosporomycetidae</taxon>
        <taxon>Pleosporales</taxon>
        <taxon>Pleomassariaceae</taxon>
        <taxon>Pleomassaria</taxon>
    </lineage>
</organism>
<accession>A0A6G1JUP1</accession>
<dbReference type="EMBL" id="MU005784">
    <property type="protein sequence ID" value="KAF2704002.1"/>
    <property type="molecule type" value="Genomic_DNA"/>
</dbReference>
<protein>
    <submittedName>
        <fullName evidence="1">Uncharacterized protein</fullName>
    </submittedName>
</protein>
<keyword evidence="2" id="KW-1185">Reference proteome</keyword>
<sequence length="66" mass="7647">MFIRPYRPAALSASARLSCMKRDTHRHGHLVICTHSRCLFTSLRPNAGSVFKPFWFERQARSNVND</sequence>
<evidence type="ECO:0000313" key="2">
    <source>
        <dbReference type="Proteomes" id="UP000799428"/>
    </source>
</evidence>
<dbReference type="OrthoDB" id="10266325at2759"/>
<evidence type="ECO:0000313" key="1">
    <source>
        <dbReference type="EMBL" id="KAF2704002.1"/>
    </source>
</evidence>
<dbReference type="AlphaFoldDB" id="A0A6G1JUP1"/>
<gene>
    <name evidence="1" type="ORF">K504DRAFT_463078</name>
</gene>
<dbReference type="Proteomes" id="UP000799428">
    <property type="component" value="Unassembled WGS sequence"/>
</dbReference>
<reference evidence="1" key="1">
    <citation type="journal article" date="2020" name="Stud. Mycol.">
        <title>101 Dothideomycetes genomes: a test case for predicting lifestyles and emergence of pathogens.</title>
        <authorList>
            <person name="Haridas S."/>
            <person name="Albert R."/>
            <person name="Binder M."/>
            <person name="Bloem J."/>
            <person name="Labutti K."/>
            <person name="Salamov A."/>
            <person name="Andreopoulos B."/>
            <person name="Baker S."/>
            <person name="Barry K."/>
            <person name="Bills G."/>
            <person name="Bluhm B."/>
            <person name="Cannon C."/>
            <person name="Castanera R."/>
            <person name="Culley D."/>
            <person name="Daum C."/>
            <person name="Ezra D."/>
            <person name="Gonzalez J."/>
            <person name="Henrissat B."/>
            <person name="Kuo A."/>
            <person name="Liang C."/>
            <person name="Lipzen A."/>
            <person name="Lutzoni F."/>
            <person name="Magnuson J."/>
            <person name="Mondo S."/>
            <person name="Nolan M."/>
            <person name="Ohm R."/>
            <person name="Pangilinan J."/>
            <person name="Park H.-J."/>
            <person name="Ramirez L."/>
            <person name="Alfaro M."/>
            <person name="Sun H."/>
            <person name="Tritt A."/>
            <person name="Yoshinaga Y."/>
            <person name="Zwiers L.-H."/>
            <person name="Turgeon B."/>
            <person name="Goodwin S."/>
            <person name="Spatafora J."/>
            <person name="Crous P."/>
            <person name="Grigoriev I."/>
        </authorList>
    </citation>
    <scope>NUCLEOTIDE SEQUENCE</scope>
    <source>
        <strain evidence="1">CBS 279.74</strain>
    </source>
</reference>